<dbReference type="OrthoDB" id="9784220at2"/>
<organism evidence="6 7">
    <name type="scientific">Dankookia rubra</name>
    <dbReference type="NCBI Taxonomy" id="1442381"/>
    <lineage>
        <taxon>Bacteria</taxon>
        <taxon>Pseudomonadati</taxon>
        <taxon>Pseudomonadota</taxon>
        <taxon>Alphaproteobacteria</taxon>
        <taxon>Acetobacterales</taxon>
        <taxon>Roseomonadaceae</taxon>
        <taxon>Dankookia</taxon>
    </lineage>
</organism>
<dbReference type="PANTHER" id="PTHR47561:SF1">
    <property type="entry name" value="POLYSACCHARIDE DEACETYLASE FAMILY PROTEIN (AFU_ORTHOLOGUE AFUA_6G05030)"/>
    <property type="match status" value="1"/>
</dbReference>
<dbReference type="CDD" id="cd10938">
    <property type="entry name" value="CE4_HpPgdA_like"/>
    <property type="match status" value="1"/>
</dbReference>
<gene>
    <name evidence="6" type="ORF">E2C06_10340</name>
</gene>
<dbReference type="Gene3D" id="3.20.20.370">
    <property type="entry name" value="Glycoside hydrolase/deacetylase"/>
    <property type="match status" value="1"/>
</dbReference>
<name>A0A4R5QJ21_9PROT</name>
<comment type="similarity">
    <text evidence="2">Belongs to the polysaccharide deacetylase family.</text>
</comment>
<accession>A0A4R5QJ21</accession>
<dbReference type="RefSeq" id="WP_133288523.1">
    <property type="nucleotide sequence ID" value="NZ_SMSJ01000009.1"/>
</dbReference>
<protein>
    <recommendedName>
        <fullName evidence="3">Chitooligosaccharide deacetylase</fullName>
    </recommendedName>
    <alternativeName>
        <fullName evidence="4">Nodulation protein B</fullName>
    </alternativeName>
</protein>
<dbReference type="Proteomes" id="UP000295096">
    <property type="component" value="Unassembled WGS sequence"/>
</dbReference>
<evidence type="ECO:0000256" key="3">
    <source>
        <dbReference type="ARBA" id="ARBA00020071"/>
    </source>
</evidence>
<dbReference type="GO" id="GO:0016810">
    <property type="term" value="F:hydrolase activity, acting on carbon-nitrogen (but not peptide) bonds"/>
    <property type="evidence" value="ECO:0007669"/>
    <property type="project" value="InterPro"/>
</dbReference>
<evidence type="ECO:0000256" key="4">
    <source>
        <dbReference type="ARBA" id="ARBA00032976"/>
    </source>
</evidence>
<dbReference type="InterPro" id="IPR002509">
    <property type="entry name" value="NODB_dom"/>
</dbReference>
<evidence type="ECO:0000256" key="2">
    <source>
        <dbReference type="ARBA" id="ARBA00010973"/>
    </source>
</evidence>
<dbReference type="InterPro" id="IPR011330">
    <property type="entry name" value="Glyco_hydro/deAcase_b/a-brl"/>
</dbReference>
<dbReference type="GO" id="GO:0005975">
    <property type="term" value="P:carbohydrate metabolic process"/>
    <property type="evidence" value="ECO:0007669"/>
    <property type="project" value="InterPro"/>
</dbReference>
<dbReference type="SUPFAM" id="SSF88713">
    <property type="entry name" value="Glycoside hydrolase/deacetylase"/>
    <property type="match status" value="1"/>
</dbReference>
<sequence>MPKEILCAFSIHCDAVAGWLGSYMGEDSPGDISRGVFAAEVGMPRILTLFERFGLTQSWFIPGHTIESFPEQTDLVAKAGHEIGLHGYSHENPLALSRQQEEAIFDRCIGLIERHWGRRPVGYVAPWWEVSAASIEILVERGIAYDHSLMHHDCTPYYVRTGDAWMPIDYAQPAESWMKPFTRGTVTDLVEIPASWYLDDLPPMMFIKKFQNSHGYVSPHALEQIWRDHFDFIYREYDYAVVPMTIHPDVSGRPQVLMMLERLIGHMLKHPGVRFVTLEEMAQDFRRRNPK</sequence>
<evidence type="ECO:0000256" key="1">
    <source>
        <dbReference type="ARBA" id="ARBA00003236"/>
    </source>
</evidence>
<comment type="function">
    <text evidence="1">Is involved in generating a small heat-stable compound (Nod), an acylated oligomer of N-acetylglucosamine, that stimulates mitosis in various plant protoplasts.</text>
</comment>
<feature type="domain" description="NodB homology" evidence="5">
    <location>
        <begin position="29"/>
        <end position="276"/>
    </location>
</feature>
<proteinExistence type="inferred from homology"/>
<reference evidence="6 7" key="1">
    <citation type="journal article" date="2016" name="J. Microbiol.">
        <title>Dankookia rubra gen. nov., sp. nov., an alphaproteobacterium isolated from sediment of a shallow stream.</title>
        <authorList>
            <person name="Kim W.H."/>
            <person name="Kim D.H."/>
            <person name="Kang K."/>
            <person name="Ahn T.Y."/>
        </authorList>
    </citation>
    <scope>NUCLEOTIDE SEQUENCE [LARGE SCALE GENOMIC DNA]</scope>
    <source>
        <strain evidence="6 7">JCM30602</strain>
    </source>
</reference>
<evidence type="ECO:0000259" key="5">
    <source>
        <dbReference type="PROSITE" id="PS51677"/>
    </source>
</evidence>
<dbReference type="PROSITE" id="PS51677">
    <property type="entry name" value="NODB"/>
    <property type="match status" value="1"/>
</dbReference>
<dbReference type="EMBL" id="SMSJ01000009">
    <property type="protein sequence ID" value="TDH62789.1"/>
    <property type="molecule type" value="Genomic_DNA"/>
</dbReference>
<evidence type="ECO:0000313" key="7">
    <source>
        <dbReference type="Proteomes" id="UP000295096"/>
    </source>
</evidence>
<dbReference type="AlphaFoldDB" id="A0A4R5QJ21"/>
<dbReference type="PANTHER" id="PTHR47561">
    <property type="entry name" value="POLYSACCHARIDE DEACETYLASE FAMILY PROTEIN (AFU_ORTHOLOGUE AFUA_6G05030)"/>
    <property type="match status" value="1"/>
</dbReference>
<evidence type="ECO:0000313" key="6">
    <source>
        <dbReference type="EMBL" id="TDH62789.1"/>
    </source>
</evidence>
<dbReference type="Pfam" id="PF01522">
    <property type="entry name" value="Polysacc_deac_1"/>
    <property type="match status" value="1"/>
</dbReference>
<comment type="caution">
    <text evidence="6">The sequence shown here is derived from an EMBL/GenBank/DDBJ whole genome shotgun (WGS) entry which is preliminary data.</text>
</comment>
<keyword evidence="7" id="KW-1185">Reference proteome</keyword>
<dbReference type="InterPro" id="IPR037950">
    <property type="entry name" value="PgdA-like"/>
</dbReference>